<evidence type="ECO:0000313" key="6">
    <source>
        <dbReference type="WBParaSite" id="PSAMB.scaffold13511size2234.g35537.t1"/>
    </source>
</evidence>
<dbReference type="InterPro" id="IPR033133">
    <property type="entry name" value="PUM-HD"/>
</dbReference>
<dbReference type="Proteomes" id="UP000887566">
    <property type="component" value="Unplaced"/>
</dbReference>
<evidence type="ECO:0000256" key="3">
    <source>
        <dbReference type="PROSITE-ProRule" id="PRU00317"/>
    </source>
</evidence>
<dbReference type="GO" id="GO:0010608">
    <property type="term" value="P:post-transcriptional regulation of gene expression"/>
    <property type="evidence" value="ECO:0007669"/>
    <property type="project" value="TreeGrafter"/>
</dbReference>
<dbReference type="InterPro" id="IPR011989">
    <property type="entry name" value="ARM-like"/>
</dbReference>
<reference evidence="6" key="1">
    <citation type="submission" date="2022-11" db="UniProtKB">
        <authorList>
            <consortium name="WormBaseParasite"/>
        </authorList>
    </citation>
    <scope>IDENTIFICATION</scope>
</reference>
<dbReference type="PROSITE" id="PS50303">
    <property type="entry name" value="PUM_HD"/>
    <property type="match status" value="1"/>
</dbReference>
<name>A0A914UXS7_9BILA</name>
<proteinExistence type="predicted"/>
<feature type="repeat" description="Pumilio" evidence="3">
    <location>
        <begin position="153"/>
        <end position="189"/>
    </location>
</feature>
<dbReference type="Gene3D" id="1.25.10.10">
    <property type="entry name" value="Leucine-rich Repeat Variant"/>
    <property type="match status" value="2"/>
</dbReference>
<dbReference type="Pfam" id="PF00806">
    <property type="entry name" value="PUF"/>
    <property type="match status" value="6"/>
</dbReference>
<feature type="repeat" description="Pumilio" evidence="3">
    <location>
        <begin position="61"/>
        <end position="109"/>
    </location>
</feature>
<evidence type="ECO:0000256" key="2">
    <source>
        <dbReference type="ARBA" id="ARBA00022782"/>
    </source>
</evidence>
<feature type="repeat" description="Pumilio" evidence="3">
    <location>
        <begin position="110"/>
        <end position="145"/>
    </location>
</feature>
<evidence type="ECO:0000256" key="1">
    <source>
        <dbReference type="ARBA" id="ARBA00022737"/>
    </source>
</evidence>
<dbReference type="InterPro" id="IPR033712">
    <property type="entry name" value="Pumilio_RNA-bd"/>
</dbReference>
<dbReference type="SMART" id="SM00025">
    <property type="entry name" value="Pumilio"/>
    <property type="match status" value="5"/>
</dbReference>
<sequence>MYGCRVIQKALESIDPDQQMEILKEMEGHVLKCVKDQNGNHVVQKVIERVEPARLQFIIDAFVGHDPSPVYHLSTHPYGCRVIQRVLEHCTEEQKRPHGSPEDRDRIVAQIKGDVLRFAQHKFASNVIEKCLTCGSADHKNALVAEVCGNPADNTTPLLIMMKDQFANYVVQKMLDVADSAHRKRMMLAIKPHIPALRKYNYGKHIIAKLEKYFQKQNNPQAALEYGLANSSPETSIM</sequence>
<keyword evidence="5" id="KW-1185">Reference proteome</keyword>
<accession>A0A914UXS7</accession>
<dbReference type="PANTHER" id="PTHR12537:SF12">
    <property type="entry name" value="MATERNAL PROTEIN PUMILIO"/>
    <property type="match status" value="1"/>
</dbReference>
<dbReference type="GO" id="GO:0003730">
    <property type="term" value="F:mRNA 3'-UTR binding"/>
    <property type="evidence" value="ECO:0007669"/>
    <property type="project" value="TreeGrafter"/>
</dbReference>
<dbReference type="WBParaSite" id="PSAMB.scaffold13511size2234.g35537.t1">
    <property type="protein sequence ID" value="PSAMB.scaffold13511size2234.g35537.t1"/>
    <property type="gene ID" value="PSAMB.scaffold13511size2234.g35537"/>
</dbReference>
<dbReference type="InterPro" id="IPR016024">
    <property type="entry name" value="ARM-type_fold"/>
</dbReference>
<protein>
    <submittedName>
        <fullName evidence="6">PUM-HD domain-containing protein</fullName>
    </submittedName>
</protein>
<evidence type="ECO:0000313" key="5">
    <source>
        <dbReference type="Proteomes" id="UP000887566"/>
    </source>
</evidence>
<dbReference type="PROSITE" id="PS50302">
    <property type="entry name" value="PUM"/>
    <property type="match status" value="5"/>
</dbReference>
<feature type="repeat" description="Pumilio" evidence="3">
    <location>
        <begin position="25"/>
        <end position="60"/>
    </location>
</feature>
<feature type="repeat" description="Pumilio" evidence="3">
    <location>
        <begin position="1"/>
        <end position="24"/>
    </location>
</feature>
<evidence type="ECO:0000259" key="4">
    <source>
        <dbReference type="PROSITE" id="PS50303"/>
    </source>
</evidence>
<feature type="domain" description="PUM-HD" evidence="4">
    <location>
        <begin position="1"/>
        <end position="214"/>
    </location>
</feature>
<dbReference type="InterPro" id="IPR001313">
    <property type="entry name" value="Pumilio_RNA-bd_rpt"/>
</dbReference>
<dbReference type="GO" id="GO:0030154">
    <property type="term" value="P:cell differentiation"/>
    <property type="evidence" value="ECO:0007669"/>
    <property type="project" value="UniProtKB-KW"/>
</dbReference>
<dbReference type="SUPFAM" id="SSF48371">
    <property type="entry name" value="ARM repeat"/>
    <property type="match status" value="1"/>
</dbReference>
<dbReference type="AlphaFoldDB" id="A0A914UXS7"/>
<dbReference type="CDD" id="cd07920">
    <property type="entry name" value="Pumilio"/>
    <property type="match status" value="1"/>
</dbReference>
<organism evidence="5 6">
    <name type="scientific">Plectus sambesii</name>
    <dbReference type="NCBI Taxonomy" id="2011161"/>
    <lineage>
        <taxon>Eukaryota</taxon>
        <taxon>Metazoa</taxon>
        <taxon>Ecdysozoa</taxon>
        <taxon>Nematoda</taxon>
        <taxon>Chromadorea</taxon>
        <taxon>Plectida</taxon>
        <taxon>Plectina</taxon>
        <taxon>Plectoidea</taxon>
        <taxon>Plectidae</taxon>
        <taxon>Plectus</taxon>
    </lineage>
</organism>
<dbReference type="GO" id="GO:0005737">
    <property type="term" value="C:cytoplasm"/>
    <property type="evidence" value="ECO:0007669"/>
    <property type="project" value="TreeGrafter"/>
</dbReference>
<keyword evidence="1" id="KW-0677">Repeat</keyword>
<dbReference type="PANTHER" id="PTHR12537">
    <property type="entry name" value="RNA BINDING PROTEIN PUMILIO-RELATED"/>
    <property type="match status" value="1"/>
</dbReference>
<dbReference type="GO" id="GO:0005634">
    <property type="term" value="C:nucleus"/>
    <property type="evidence" value="ECO:0007669"/>
    <property type="project" value="TreeGrafter"/>
</dbReference>
<keyword evidence="2" id="KW-0221">Differentiation</keyword>